<comment type="caution">
    <text evidence="2">The sequence shown here is derived from an EMBL/GenBank/DDBJ whole genome shotgun (WGS) entry which is preliminary data.</text>
</comment>
<dbReference type="InterPro" id="IPR018723">
    <property type="entry name" value="DUF2254_membrane"/>
</dbReference>
<dbReference type="Pfam" id="PF10011">
    <property type="entry name" value="DUF2254"/>
    <property type="match status" value="1"/>
</dbReference>
<accession>A0ABV6FJJ3</accession>
<dbReference type="Proteomes" id="UP001589773">
    <property type="component" value="Unassembled WGS sequence"/>
</dbReference>
<dbReference type="RefSeq" id="WP_379680833.1">
    <property type="nucleotide sequence ID" value="NZ_JBHLWP010000016.1"/>
</dbReference>
<feature type="transmembrane region" description="Helical" evidence="1">
    <location>
        <begin position="114"/>
        <end position="134"/>
    </location>
</feature>
<keyword evidence="1" id="KW-0472">Membrane</keyword>
<feature type="transmembrane region" description="Helical" evidence="1">
    <location>
        <begin position="21"/>
        <end position="40"/>
    </location>
</feature>
<proteinExistence type="predicted"/>
<evidence type="ECO:0000313" key="3">
    <source>
        <dbReference type="Proteomes" id="UP001589773"/>
    </source>
</evidence>
<feature type="transmembrane region" description="Helical" evidence="1">
    <location>
        <begin position="68"/>
        <end position="93"/>
    </location>
</feature>
<feature type="transmembrane region" description="Helical" evidence="1">
    <location>
        <begin position="140"/>
        <end position="164"/>
    </location>
</feature>
<keyword evidence="1" id="KW-1133">Transmembrane helix</keyword>
<reference evidence="2 3" key="1">
    <citation type="submission" date="2024-09" db="EMBL/GenBank/DDBJ databases">
        <authorList>
            <person name="Sun Q."/>
            <person name="Mori K."/>
        </authorList>
    </citation>
    <scope>NUCLEOTIDE SEQUENCE [LARGE SCALE GENOMIC DNA]</scope>
    <source>
        <strain evidence="2 3">CCM 7792</strain>
    </source>
</reference>
<keyword evidence="3" id="KW-1185">Reference proteome</keyword>
<evidence type="ECO:0000313" key="2">
    <source>
        <dbReference type="EMBL" id="MFC0253691.1"/>
    </source>
</evidence>
<name>A0ABV6FJJ3_9BURK</name>
<protein>
    <submittedName>
        <fullName evidence="2">DUF2254 domain-containing protein</fullName>
    </submittedName>
</protein>
<gene>
    <name evidence="2" type="ORF">ACFFJK_17475</name>
</gene>
<sequence length="445" mass="48149">MQNALADSRFKQLWVQVHSSLWFVPTLVIAGLMLLAPGLVELDRQAGETLRQDWPRLFTVGAEEARSLLSAIAGAMATIAGVTFSITMVALTLASAQYTSRVLRNFMRDKGNQVVLGIFIGIFLYCLLVLRAIGGEPEPFVPVCAVLGSVLLSVLASGAFIFFIHHISSSIQAAEMAQAITHETLDMIDKYFPDDAADGERAPPPHLASAAWYPVPARQWGTIQTVAEHHLLAWACKHDAVVRMEHKPGEFVGIDETLASVAMARPPDDKMIAALNDAYGMDAFRTLDQDPAFGVRQLVDMALKALSPGINDSTTAETCLDHIGVILACCARRNLKPCNRYDKQGKLRVLSIGIDFAWLANLAFRQVAENAQGNTAVLLRILDTIAAVGRACAGSAQRGALLHQAEVTGEIALRSAKSEAAKEELAARLRLLRAMLAPDAQRPGH</sequence>
<evidence type="ECO:0000256" key="1">
    <source>
        <dbReference type="SAM" id="Phobius"/>
    </source>
</evidence>
<organism evidence="2 3">
    <name type="scientific">Massilia consociata</name>
    <dbReference type="NCBI Taxonomy" id="760117"/>
    <lineage>
        <taxon>Bacteria</taxon>
        <taxon>Pseudomonadati</taxon>
        <taxon>Pseudomonadota</taxon>
        <taxon>Betaproteobacteria</taxon>
        <taxon>Burkholderiales</taxon>
        <taxon>Oxalobacteraceae</taxon>
        <taxon>Telluria group</taxon>
        <taxon>Massilia</taxon>
    </lineage>
</organism>
<dbReference type="EMBL" id="JBHLWP010000016">
    <property type="protein sequence ID" value="MFC0253691.1"/>
    <property type="molecule type" value="Genomic_DNA"/>
</dbReference>
<keyword evidence="1" id="KW-0812">Transmembrane</keyword>